<evidence type="ECO:0000313" key="1">
    <source>
        <dbReference type="EMBL" id="AIY17175.2"/>
    </source>
</evidence>
<proteinExistence type="predicted"/>
<dbReference type="KEGG" id="psim:KR76_11180"/>
<dbReference type="AlphaFoldDB" id="A0A0A1DP60"/>
<organism evidence="1 2">
    <name type="scientific">Nocardioides simplex</name>
    <name type="common">Arthrobacter simplex</name>
    <dbReference type="NCBI Taxonomy" id="2045"/>
    <lineage>
        <taxon>Bacteria</taxon>
        <taxon>Bacillati</taxon>
        <taxon>Actinomycetota</taxon>
        <taxon>Actinomycetes</taxon>
        <taxon>Propionibacteriales</taxon>
        <taxon>Nocardioidaceae</taxon>
        <taxon>Pimelobacter</taxon>
    </lineage>
</organism>
<protein>
    <submittedName>
        <fullName evidence="1">Uncharacterized protein</fullName>
    </submittedName>
</protein>
<dbReference type="Proteomes" id="UP000030300">
    <property type="component" value="Chromosome"/>
</dbReference>
<sequence>MQNANRFCFQKKFGFRQPNGSTFDRQIVVILGRTGVRIMTAFPSANANYCQGTAF</sequence>
<dbReference type="EMBL" id="CP009896">
    <property type="protein sequence ID" value="AIY17175.2"/>
    <property type="molecule type" value="Genomic_DNA"/>
</dbReference>
<gene>
    <name evidence="1" type="ORF">KR76_11180</name>
</gene>
<reference evidence="1 2" key="1">
    <citation type="journal article" date="2015" name="Genome Announc.">
        <title>Complete Genome Sequence of Steroid-Transforming Nocardioides simplex VKM Ac-2033D.</title>
        <authorList>
            <person name="Shtratnikova V.Y."/>
            <person name="Schelkunov M.I."/>
            <person name="Pekov Y.A."/>
            <person name="Fokina V.V."/>
            <person name="Logacheva M.D."/>
            <person name="Sokolov S.L."/>
            <person name="Bragin E.Y."/>
            <person name="Ashapkin V.V."/>
            <person name="Donova M.V."/>
        </authorList>
    </citation>
    <scope>NUCLEOTIDE SEQUENCE [LARGE SCALE GENOMIC DNA]</scope>
    <source>
        <strain evidence="1 2">VKM Ac-2033D</strain>
    </source>
</reference>
<evidence type="ECO:0000313" key="2">
    <source>
        <dbReference type="Proteomes" id="UP000030300"/>
    </source>
</evidence>
<keyword evidence="2" id="KW-1185">Reference proteome</keyword>
<name>A0A0A1DP60_NOCSI</name>
<dbReference type="HOGENOM" id="CLU_3027770_0_0_11"/>
<accession>A0A0A1DP60</accession>